<protein>
    <submittedName>
        <fullName evidence="3">Tripartite tricarboxylate transporter substrate binding protein</fullName>
    </submittedName>
</protein>
<evidence type="ECO:0000256" key="2">
    <source>
        <dbReference type="SAM" id="SignalP"/>
    </source>
</evidence>
<evidence type="ECO:0000313" key="3">
    <source>
        <dbReference type="EMBL" id="WPB83419.1"/>
    </source>
</evidence>
<dbReference type="RefSeq" id="WP_318647395.1">
    <property type="nucleotide sequence ID" value="NZ_CP137852.1"/>
</dbReference>
<dbReference type="InterPro" id="IPR006311">
    <property type="entry name" value="TAT_signal"/>
</dbReference>
<name>A0ABZ0PCJ4_9PROT</name>
<reference evidence="3 4" key="1">
    <citation type="submission" date="2023-11" db="EMBL/GenBank/DDBJ databases">
        <title>Arctic aerobic anoxygenic photoheterotroph Sediminicoccus rosea KRV36 adapts its photosynthesis to long days of polar summer.</title>
        <authorList>
            <person name="Tomasch J."/>
            <person name="Kopejtka K."/>
            <person name="Bily T."/>
            <person name="Gardiner A.T."/>
            <person name="Gardian Z."/>
            <person name="Shivaramu S."/>
            <person name="Koblizek M."/>
            <person name="Engelhardt F."/>
            <person name="Kaftan D."/>
        </authorList>
    </citation>
    <scope>NUCLEOTIDE SEQUENCE [LARGE SCALE GENOMIC DNA]</scope>
    <source>
        <strain evidence="3 4">R-30</strain>
    </source>
</reference>
<dbReference type="InterPro" id="IPR005064">
    <property type="entry name" value="BUG"/>
</dbReference>
<dbReference type="EMBL" id="CP137852">
    <property type="protein sequence ID" value="WPB83419.1"/>
    <property type="molecule type" value="Genomic_DNA"/>
</dbReference>
<dbReference type="CDD" id="cd07012">
    <property type="entry name" value="PBP2_Bug_TTT"/>
    <property type="match status" value="1"/>
</dbReference>
<dbReference type="InterPro" id="IPR042100">
    <property type="entry name" value="Bug_dom1"/>
</dbReference>
<dbReference type="Gene3D" id="3.40.190.150">
    <property type="entry name" value="Bordetella uptake gene, domain 1"/>
    <property type="match status" value="1"/>
</dbReference>
<accession>A0ABZ0PCJ4</accession>
<dbReference type="PROSITE" id="PS51318">
    <property type="entry name" value="TAT"/>
    <property type="match status" value="1"/>
</dbReference>
<dbReference type="Proteomes" id="UP001305521">
    <property type="component" value="Chromosome"/>
</dbReference>
<sequence>MTTRFTRRAALAGAGLLPAGLALPALAQPAWPTRPVRIVVPFAPGGSVDTMARAIATRMAERTGQTVTVENRAGANGTVGGIGVSQSAPDGYTLLVSASVQTIARLVMRAPGYDPLTDLKPVARVGEGPCLMAINPSRPQTTMAEMAAAIRANPREWSAGVSALGSAGHLASIEFVRQIGADVTFVPYRGTAPILVDLLGGRLGFNTDPMLAMLPPVRAGSLRGIALTAPQRSPAAPEIPTTAEAGFASVDSHSWWAIWGPPRLPEGIIAQINAQVEAIMGEEAIRNRLTGLGIVPLFQAGAALDSYIARDFDKAQTLLRLARVEPE</sequence>
<dbReference type="Gene3D" id="3.40.190.10">
    <property type="entry name" value="Periplasmic binding protein-like II"/>
    <property type="match status" value="1"/>
</dbReference>
<gene>
    <name evidence="3" type="ORF">R9Z33_15055</name>
</gene>
<dbReference type="PANTHER" id="PTHR42928">
    <property type="entry name" value="TRICARBOXYLATE-BINDING PROTEIN"/>
    <property type="match status" value="1"/>
</dbReference>
<evidence type="ECO:0000256" key="1">
    <source>
        <dbReference type="ARBA" id="ARBA00006987"/>
    </source>
</evidence>
<keyword evidence="2" id="KW-0732">Signal</keyword>
<proteinExistence type="inferred from homology"/>
<feature type="signal peptide" evidence="2">
    <location>
        <begin position="1"/>
        <end position="27"/>
    </location>
</feature>
<feature type="chain" id="PRO_5045466938" evidence="2">
    <location>
        <begin position="28"/>
        <end position="327"/>
    </location>
</feature>
<keyword evidence="4" id="KW-1185">Reference proteome</keyword>
<dbReference type="PANTHER" id="PTHR42928:SF5">
    <property type="entry name" value="BLR1237 PROTEIN"/>
    <property type="match status" value="1"/>
</dbReference>
<dbReference type="PIRSF" id="PIRSF017082">
    <property type="entry name" value="YflP"/>
    <property type="match status" value="1"/>
</dbReference>
<organism evidence="3 4">
    <name type="scientific">Sediminicoccus rosea</name>
    <dbReference type="NCBI Taxonomy" id="1225128"/>
    <lineage>
        <taxon>Bacteria</taxon>
        <taxon>Pseudomonadati</taxon>
        <taxon>Pseudomonadota</taxon>
        <taxon>Alphaproteobacteria</taxon>
        <taxon>Acetobacterales</taxon>
        <taxon>Roseomonadaceae</taxon>
        <taxon>Sediminicoccus</taxon>
    </lineage>
</organism>
<dbReference type="Pfam" id="PF03401">
    <property type="entry name" value="TctC"/>
    <property type="match status" value="1"/>
</dbReference>
<evidence type="ECO:0000313" key="4">
    <source>
        <dbReference type="Proteomes" id="UP001305521"/>
    </source>
</evidence>
<comment type="similarity">
    <text evidence="1">Belongs to the UPF0065 (bug) family.</text>
</comment>